<keyword evidence="2" id="KW-1185">Reference proteome</keyword>
<evidence type="ECO:0008006" key="3">
    <source>
        <dbReference type="Google" id="ProtNLM"/>
    </source>
</evidence>
<reference evidence="1 2" key="1">
    <citation type="submission" date="2022-05" db="EMBL/GenBank/DDBJ databases">
        <title>Genome Resource of Streptomyces lavenduligriseus GA1-1, a Strain with Broad-Spectrum Antifungal Activity against Phytopathogenic Fungi.</title>
        <authorList>
            <person name="Qi D."/>
        </authorList>
    </citation>
    <scope>NUCLEOTIDE SEQUENCE [LARGE SCALE GENOMIC DNA]</scope>
    <source>
        <strain evidence="1 2">GA1-1</strain>
    </source>
</reference>
<dbReference type="InterPro" id="IPR027417">
    <property type="entry name" value="P-loop_NTPase"/>
</dbReference>
<gene>
    <name evidence="1" type="ORF">M4438_13145</name>
</gene>
<evidence type="ECO:0000313" key="2">
    <source>
        <dbReference type="Proteomes" id="UP001202052"/>
    </source>
</evidence>
<accession>A0ABT0NSM4</accession>
<comment type="caution">
    <text evidence="1">The sequence shown here is derived from an EMBL/GenBank/DDBJ whole genome shotgun (WGS) entry which is preliminary data.</text>
</comment>
<dbReference type="SUPFAM" id="SSF53795">
    <property type="entry name" value="PEP carboxykinase-like"/>
    <property type="match status" value="1"/>
</dbReference>
<name>A0ABT0NSM4_9ACTN</name>
<dbReference type="RefSeq" id="WP_249459303.1">
    <property type="nucleotide sequence ID" value="NZ_JAMCCK010000018.1"/>
</dbReference>
<organism evidence="1 2">
    <name type="scientific">Streptomyces lavenduligriseus</name>
    <dbReference type="NCBI Taxonomy" id="67315"/>
    <lineage>
        <taxon>Bacteria</taxon>
        <taxon>Bacillati</taxon>
        <taxon>Actinomycetota</taxon>
        <taxon>Actinomycetes</taxon>
        <taxon>Kitasatosporales</taxon>
        <taxon>Streptomycetaceae</taxon>
        <taxon>Streptomyces</taxon>
    </lineage>
</organism>
<evidence type="ECO:0000313" key="1">
    <source>
        <dbReference type="EMBL" id="MCL3994457.1"/>
    </source>
</evidence>
<dbReference type="Proteomes" id="UP001202052">
    <property type="component" value="Unassembled WGS sequence"/>
</dbReference>
<dbReference type="EMBL" id="JAMCCK010000018">
    <property type="protein sequence ID" value="MCL3994457.1"/>
    <property type="molecule type" value="Genomic_DNA"/>
</dbReference>
<sequence>MPDRTHPAVRARFLGTTVDFHCAHPRDADHLRYYLDDHLIPEQAYAEAELSVRLEADGDGCLTVALGTATPKRVWWRTPDGPWLLYEEWGVQARLPSPVPPFGLPPLRDRVRLRHGAALAAPDDGGRALAVTGASGTGKSVVVAHLLRLGWRFVSDDLLVLDRRTRGRLYYYGRPVGVRARSLPLLPWLDASLLAGAPCVPTRWGSTWMVRPQRLGRCAPSDRPYRLSWRLDLTRGDRFTACADGPVTRVAWDPHRHLAPLLETCEQLTAGGSRHDG</sequence>
<protein>
    <recommendedName>
        <fullName evidence="3">ATP/GTP-binding protein</fullName>
    </recommendedName>
</protein>
<dbReference type="Gene3D" id="3.40.50.300">
    <property type="entry name" value="P-loop containing nucleotide triphosphate hydrolases"/>
    <property type="match status" value="1"/>
</dbReference>
<proteinExistence type="predicted"/>